<keyword evidence="12" id="KW-1185">Reference proteome</keyword>
<sequence>MARRNLVIAGSVLAVVVLYAVLVPWVAGVDDRVTDFAQARQAPSAEHLFGTDSAGRDLFVRIASGIRTSLVVALLCALLATVIGVVVGTAAGFWGGWPDRIIMRSTDAVNALPHLLLGIVIVAMFRGSLLAIVLSIALTHWTQVARIIRSEILSLRQRPFIDAAVLAGASRRQVAVRHLVPATAPQAMIAVVLLLPHAVWHESTLSFLGFGLPPHEPSLGTLLEEARSSLLLGGWWTLVFPAAVLVVVTLAVAFAGQALRKVITPPQPSELRL</sequence>
<keyword evidence="6 7" id="KW-0472">Membrane</keyword>
<dbReference type="STRING" id="43678.OJAG_16110"/>
<feature type="domain" description="ABC transmembrane type-1" evidence="8">
    <location>
        <begin position="66"/>
        <end position="256"/>
    </location>
</feature>
<feature type="transmembrane region" description="Helical" evidence="7">
    <location>
        <begin position="115"/>
        <end position="139"/>
    </location>
</feature>
<dbReference type="Pfam" id="PF00528">
    <property type="entry name" value="BPD_transp_1"/>
    <property type="match status" value="1"/>
</dbReference>
<keyword evidence="5 7" id="KW-1133">Transmembrane helix</keyword>
<evidence type="ECO:0000313" key="9">
    <source>
        <dbReference type="EMBL" id="KZM35648.1"/>
    </source>
</evidence>
<dbReference type="InterPro" id="IPR050366">
    <property type="entry name" value="BP-dependent_transpt_permease"/>
</dbReference>
<evidence type="ECO:0000313" key="11">
    <source>
        <dbReference type="Proteomes" id="UP000076447"/>
    </source>
</evidence>
<comment type="similarity">
    <text evidence="7">Belongs to the binding-protein-dependent transport system permease family.</text>
</comment>
<dbReference type="AlphaFoldDB" id="A0A161YHL8"/>
<keyword evidence="4 7" id="KW-0812">Transmembrane</keyword>
<dbReference type="Proteomes" id="UP000093412">
    <property type="component" value="Unassembled WGS sequence"/>
</dbReference>
<evidence type="ECO:0000256" key="2">
    <source>
        <dbReference type="ARBA" id="ARBA00022448"/>
    </source>
</evidence>
<comment type="caution">
    <text evidence="9">The sequence shown here is derived from an EMBL/GenBank/DDBJ whole genome shotgun (WGS) entry which is preliminary data.</text>
</comment>
<keyword evidence="2 7" id="KW-0813">Transport</keyword>
<reference evidence="10 12" key="2">
    <citation type="submission" date="2016-06" db="EMBL/GenBank/DDBJ databases">
        <title>Genome sequence of Oerskovia enterophila DSM 43852.</title>
        <authorList>
            <person name="Poehlein A."/>
            <person name="Jag V."/>
            <person name="Bengelsdorf F.R."/>
            <person name="Daniel R."/>
            <person name="Duerre P."/>
        </authorList>
    </citation>
    <scope>NUCLEOTIDE SEQUENCE [LARGE SCALE GENOMIC DNA]</scope>
    <source>
        <strain evidence="10 12">DSM 43852</strain>
    </source>
</reference>
<dbReference type="OrthoDB" id="9812701at2"/>
<feature type="transmembrane region" description="Helical" evidence="7">
    <location>
        <begin position="235"/>
        <end position="255"/>
    </location>
</feature>
<dbReference type="PANTHER" id="PTHR43386:SF23">
    <property type="entry name" value="ABC TRANSPORTER"/>
    <property type="match status" value="1"/>
</dbReference>
<keyword evidence="3" id="KW-1003">Cell membrane</keyword>
<gene>
    <name evidence="9" type="primary">oppC_2</name>
    <name evidence="10" type="ORF">OERS_31300</name>
    <name evidence="9" type="ORF">OJAG_16110</name>
</gene>
<evidence type="ECO:0000256" key="4">
    <source>
        <dbReference type="ARBA" id="ARBA00022692"/>
    </source>
</evidence>
<feature type="transmembrane region" description="Helical" evidence="7">
    <location>
        <begin position="70"/>
        <end position="95"/>
    </location>
</feature>
<feature type="transmembrane region" description="Helical" evidence="7">
    <location>
        <begin position="6"/>
        <end position="27"/>
    </location>
</feature>
<evidence type="ECO:0000259" key="8">
    <source>
        <dbReference type="PROSITE" id="PS50928"/>
    </source>
</evidence>
<dbReference type="PANTHER" id="PTHR43386">
    <property type="entry name" value="OLIGOPEPTIDE TRANSPORT SYSTEM PERMEASE PROTEIN APPC"/>
    <property type="match status" value="1"/>
</dbReference>
<proteinExistence type="inferred from homology"/>
<evidence type="ECO:0000256" key="5">
    <source>
        <dbReference type="ARBA" id="ARBA00022989"/>
    </source>
</evidence>
<dbReference type="SUPFAM" id="SSF161098">
    <property type="entry name" value="MetI-like"/>
    <property type="match status" value="1"/>
</dbReference>
<evidence type="ECO:0000256" key="7">
    <source>
        <dbReference type="RuleBase" id="RU363032"/>
    </source>
</evidence>
<name>A0A161YHL8_9CELL</name>
<evidence type="ECO:0000256" key="6">
    <source>
        <dbReference type="ARBA" id="ARBA00023136"/>
    </source>
</evidence>
<dbReference type="PROSITE" id="PS50928">
    <property type="entry name" value="ABC_TM1"/>
    <property type="match status" value="1"/>
</dbReference>
<dbReference type="GO" id="GO:0055085">
    <property type="term" value="P:transmembrane transport"/>
    <property type="evidence" value="ECO:0007669"/>
    <property type="project" value="InterPro"/>
</dbReference>
<dbReference type="Gene3D" id="1.10.3720.10">
    <property type="entry name" value="MetI-like"/>
    <property type="match status" value="1"/>
</dbReference>
<dbReference type="CDD" id="cd06261">
    <property type="entry name" value="TM_PBP2"/>
    <property type="match status" value="1"/>
</dbReference>
<comment type="subcellular location">
    <subcellularLocation>
        <location evidence="1 7">Cell membrane</location>
        <topology evidence="1 7">Multi-pass membrane protein</topology>
    </subcellularLocation>
</comment>
<feature type="transmembrane region" description="Helical" evidence="7">
    <location>
        <begin position="179"/>
        <end position="200"/>
    </location>
</feature>
<dbReference type="Proteomes" id="UP000076447">
    <property type="component" value="Unassembled WGS sequence"/>
</dbReference>
<dbReference type="EMBL" id="MAQA01000043">
    <property type="protein sequence ID" value="OCI30173.1"/>
    <property type="molecule type" value="Genomic_DNA"/>
</dbReference>
<dbReference type="EMBL" id="LRIE01000067">
    <property type="protein sequence ID" value="KZM35648.1"/>
    <property type="molecule type" value="Genomic_DNA"/>
</dbReference>
<dbReference type="PATRIC" id="fig|43678.3.peg.1688"/>
<dbReference type="RefSeq" id="WP_068626789.1">
    <property type="nucleotide sequence ID" value="NZ_LRIE01000067.1"/>
</dbReference>
<reference evidence="9 11" key="1">
    <citation type="submission" date="2016-01" db="EMBL/GenBank/DDBJ databases">
        <title>Genome sequence of Oerskovia enterophila VJag, an agar and cellulose degrading bacterium.</title>
        <authorList>
            <person name="Poehlein A."/>
            <person name="Jag V."/>
            <person name="Bengelsdorf F."/>
            <person name="Duerre P."/>
            <person name="Daniel R."/>
        </authorList>
    </citation>
    <scope>NUCLEOTIDE SEQUENCE [LARGE SCALE GENOMIC DNA]</scope>
    <source>
        <strain evidence="9 11">VJag</strain>
    </source>
</reference>
<organism evidence="9 11">
    <name type="scientific">Oerskovia enterophila</name>
    <dbReference type="NCBI Taxonomy" id="43678"/>
    <lineage>
        <taxon>Bacteria</taxon>
        <taxon>Bacillati</taxon>
        <taxon>Actinomycetota</taxon>
        <taxon>Actinomycetes</taxon>
        <taxon>Micrococcales</taxon>
        <taxon>Cellulomonadaceae</taxon>
        <taxon>Oerskovia</taxon>
    </lineage>
</organism>
<dbReference type="InterPro" id="IPR000515">
    <property type="entry name" value="MetI-like"/>
</dbReference>
<accession>A0A161YHL8</accession>
<evidence type="ECO:0000256" key="1">
    <source>
        <dbReference type="ARBA" id="ARBA00004651"/>
    </source>
</evidence>
<dbReference type="GO" id="GO:0005886">
    <property type="term" value="C:plasma membrane"/>
    <property type="evidence" value="ECO:0007669"/>
    <property type="project" value="UniProtKB-SubCell"/>
</dbReference>
<evidence type="ECO:0000313" key="12">
    <source>
        <dbReference type="Proteomes" id="UP000093412"/>
    </source>
</evidence>
<evidence type="ECO:0000256" key="3">
    <source>
        <dbReference type="ARBA" id="ARBA00022475"/>
    </source>
</evidence>
<dbReference type="InterPro" id="IPR035906">
    <property type="entry name" value="MetI-like_sf"/>
</dbReference>
<evidence type="ECO:0000313" key="10">
    <source>
        <dbReference type="EMBL" id="OCI30173.1"/>
    </source>
</evidence>
<protein>
    <submittedName>
        <fullName evidence="9">Oligopeptide transport system permease protein OppC</fullName>
    </submittedName>
</protein>